<feature type="compositionally biased region" description="Low complexity" evidence="1">
    <location>
        <begin position="472"/>
        <end position="490"/>
    </location>
</feature>
<sequence length="511" mass="53632">MSLSAEGVVKKRGRPRKNAVVQELDGHVDAAVVLEDGSGGFVSSRLKTETETKTKTKMRGKGKIEAKKSAPASASASTSTSTAASSPPPPILTSTTPSSASKRKPKSLVGDAGLADVVDESHLTATRAVKIVAGSKSRGKTASKSSDVKKQDTVPVRDPTSPRRGTPKGQARVESAAFVSSSPSSSLQEEGTAPVPQPETSHLSQTSTQGISISKILQRAEAFSTHSRQLQQGILAFVDEREREREALVSPSLTQPFTNVEIQGLGSHLPPSIAIAGSLPPTVPAIDTAVEPSSAASKSTHLPPSPPQPQQPQPLPPQPLPLGTMPLPPPQFKSAAAAAAATGPAPQIRAYSSTSPLPMSTTVALAARRSQSQSRTNLPPPPPTPHPASEPRHPLPFTAPSAVPIGPRPPKLSEIPLEQRKKDPRYRKATIRYTAAIVALPFAIVTSYLLWEKYQEHQIYLQRVREARAAADADATVTTTTTANTTRAGPSLGGGSGLLERGAPPGREDRE</sequence>
<dbReference type="EMBL" id="LGRB01000017">
    <property type="protein sequence ID" value="OCT45985.1"/>
    <property type="molecule type" value="Genomic_DNA"/>
</dbReference>
<feature type="region of interest" description="Disordered" evidence="1">
    <location>
        <begin position="1"/>
        <end position="20"/>
    </location>
</feature>
<keyword evidence="2" id="KW-0812">Transmembrane</keyword>
<accession>A0A1C1CBW0</accession>
<dbReference type="Proteomes" id="UP000094526">
    <property type="component" value="Unassembled WGS sequence"/>
</dbReference>
<comment type="caution">
    <text evidence="3">The sequence shown here is derived from an EMBL/GenBank/DDBJ whole genome shotgun (WGS) entry which is preliminary data.</text>
</comment>
<feature type="compositionally biased region" description="Pro residues" evidence="1">
    <location>
        <begin position="378"/>
        <end position="388"/>
    </location>
</feature>
<feature type="transmembrane region" description="Helical" evidence="2">
    <location>
        <begin position="430"/>
        <end position="451"/>
    </location>
</feature>
<dbReference type="VEuPathDB" id="FungiDB:CLCR_00413"/>
<keyword evidence="4" id="KW-1185">Reference proteome</keyword>
<dbReference type="OrthoDB" id="3784821at2759"/>
<proteinExistence type="predicted"/>
<feature type="region of interest" description="Disordered" evidence="1">
    <location>
        <begin position="284"/>
        <end position="421"/>
    </location>
</feature>
<protein>
    <submittedName>
        <fullName evidence="3">Uncharacterized protein</fullName>
    </submittedName>
</protein>
<feature type="region of interest" description="Disordered" evidence="1">
    <location>
        <begin position="39"/>
        <end position="210"/>
    </location>
</feature>
<feature type="compositionally biased region" description="Low complexity" evidence="1">
    <location>
        <begin position="69"/>
        <end position="85"/>
    </location>
</feature>
<dbReference type="STRING" id="86049.A0A1C1CBW0"/>
<evidence type="ECO:0000256" key="1">
    <source>
        <dbReference type="SAM" id="MobiDB-lite"/>
    </source>
</evidence>
<reference evidence="4" key="1">
    <citation type="submission" date="2015-07" db="EMBL/GenBank/DDBJ databases">
        <authorList>
            <person name="Teixeira M.M."/>
            <person name="Souza R.C."/>
            <person name="Almeida L.G."/>
            <person name="Vicente V.A."/>
            <person name="de Hoog S."/>
            <person name="Bocca A.L."/>
            <person name="de Almeida S.R."/>
            <person name="Vasconcelos A.T."/>
            <person name="Felipe M.S."/>
        </authorList>
    </citation>
    <scope>NUCLEOTIDE SEQUENCE [LARGE SCALE GENOMIC DNA]</scope>
    <source>
        <strain evidence="4">KSF</strain>
    </source>
</reference>
<name>A0A1C1CBW0_9EURO</name>
<organism evidence="3 4">
    <name type="scientific">Cladophialophora carrionii</name>
    <dbReference type="NCBI Taxonomy" id="86049"/>
    <lineage>
        <taxon>Eukaryota</taxon>
        <taxon>Fungi</taxon>
        <taxon>Dikarya</taxon>
        <taxon>Ascomycota</taxon>
        <taxon>Pezizomycotina</taxon>
        <taxon>Eurotiomycetes</taxon>
        <taxon>Chaetothyriomycetidae</taxon>
        <taxon>Chaetothyriales</taxon>
        <taxon>Herpotrichiellaceae</taxon>
        <taxon>Cladophialophora</taxon>
    </lineage>
</organism>
<keyword evidence="2" id="KW-0472">Membrane</keyword>
<evidence type="ECO:0000256" key="2">
    <source>
        <dbReference type="SAM" id="Phobius"/>
    </source>
</evidence>
<feature type="compositionally biased region" description="Pro residues" evidence="1">
    <location>
        <begin position="303"/>
        <end position="331"/>
    </location>
</feature>
<evidence type="ECO:0000313" key="4">
    <source>
        <dbReference type="Proteomes" id="UP000094526"/>
    </source>
</evidence>
<dbReference type="AlphaFoldDB" id="A0A1C1CBW0"/>
<keyword evidence="2" id="KW-1133">Transmembrane helix</keyword>
<dbReference type="VEuPathDB" id="FungiDB:G647_10026"/>
<feature type="region of interest" description="Disordered" evidence="1">
    <location>
        <begin position="472"/>
        <end position="511"/>
    </location>
</feature>
<feature type="compositionally biased region" description="Polar residues" evidence="1">
    <location>
        <begin position="198"/>
        <end position="210"/>
    </location>
</feature>
<feature type="compositionally biased region" description="Polar residues" evidence="1">
    <location>
        <begin position="350"/>
        <end position="377"/>
    </location>
</feature>
<gene>
    <name evidence="3" type="ORF">CLCR_00413</name>
</gene>
<evidence type="ECO:0000313" key="3">
    <source>
        <dbReference type="EMBL" id="OCT45985.1"/>
    </source>
</evidence>